<feature type="domain" description="Reverse transcriptase Ty1/copia-type" evidence="1">
    <location>
        <begin position="43"/>
        <end position="119"/>
    </location>
</feature>
<name>A0AAV3PHP6_LITER</name>
<proteinExistence type="predicted"/>
<reference evidence="2 3" key="1">
    <citation type="submission" date="2024-01" db="EMBL/GenBank/DDBJ databases">
        <title>The complete chloroplast genome sequence of Lithospermum erythrorhizon: insights into the phylogenetic relationship among Boraginaceae species and the maternal lineages of purple gromwells.</title>
        <authorList>
            <person name="Okada T."/>
            <person name="Watanabe K."/>
        </authorList>
    </citation>
    <scope>NUCLEOTIDE SEQUENCE [LARGE SCALE GENOMIC DNA]</scope>
</reference>
<dbReference type="InterPro" id="IPR043502">
    <property type="entry name" value="DNA/RNA_pol_sf"/>
</dbReference>
<dbReference type="SUPFAM" id="SSF56672">
    <property type="entry name" value="DNA/RNA polymerases"/>
    <property type="match status" value="1"/>
</dbReference>
<evidence type="ECO:0000313" key="2">
    <source>
        <dbReference type="EMBL" id="GAA0150795.1"/>
    </source>
</evidence>
<evidence type="ECO:0000259" key="1">
    <source>
        <dbReference type="Pfam" id="PF07727"/>
    </source>
</evidence>
<keyword evidence="3" id="KW-1185">Reference proteome</keyword>
<organism evidence="2 3">
    <name type="scientific">Lithospermum erythrorhizon</name>
    <name type="common">Purple gromwell</name>
    <name type="synonym">Lithospermum officinale var. erythrorhizon</name>
    <dbReference type="NCBI Taxonomy" id="34254"/>
    <lineage>
        <taxon>Eukaryota</taxon>
        <taxon>Viridiplantae</taxon>
        <taxon>Streptophyta</taxon>
        <taxon>Embryophyta</taxon>
        <taxon>Tracheophyta</taxon>
        <taxon>Spermatophyta</taxon>
        <taxon>Magnoliopsida</taxon>
        <taxon>eudicotyledons</taxon>
        <taxon>Gunneridae</taxon>
        <taxon>Pentapetalae</taxon>
        <taxon>asterids</taxon>
        <taxon>lamiids</taxon>
        <taxon>Boraginales</taxon>
        <taxon>Boraginaceae</taxon>
        <taxon>Boraginoideae</taxon>
        <taxon>Lithospermeae</taxon>
        <taxon>Lithospermum</taxon>
    </lineage>
</organism>
<protein>
    <recommendedName>
        <fullName evidence="1">Reverse transcriptase Ty1/copia-type domain-containing protein</fullName>
    </recommendedName>
</protein>
<dbReference type="Proteomes" id="UP001454036">
    <property type="component" value="Unassembled WGS sequence"/>
</dbReference>
<evidence type="ECO:0000313" key="3">
    <source>
        <dbReference type="Proteomes" id="UP001454036"/>
    </source>
</evidence>
<dbReference type="Pfam" id="PF07727">
    <property type="entry name" value="RVT_2"/>
    <property type="match status" value="1"/>
</dbReference>
<dbReference type="AlphaFoldDB" id="A0AAV3PHP6"/>
<gene>
    <name evidence="2" type="ORF">LIER_09654</name>
</gene>
<sequence>MVAAKQWHLHQLDVNNVFLHGYLDEDIYMLPPEGYTKVSPGQCIDDILLTGTSEDAIISVKTYFHDLFTIKDLGVARYFLGIEIARSDAGLFLSQRKYVLDIIKDSKLDNAPSVATPLTPDWQSYNVDSPVLHDPSVYRRLVGRLLYLDFTRPNLPYAVILHH</sequence>
<comment type="caution">
    <text evidence="2">The sequence shown here is derived from an EMBL/GenBank/DDBJ whole genome shotgun (WGS) entry which is preliminary data.</text>
</comment>
<dbReference type="InterPro" id="IPR013103">
    <property type="entry name" value="RVT_2"/>
</dbReference>
<dbReference type="EMBL" id="BAABME010001657">
    <property type="protein sequence ID" value="GAA0150795.1"/>
    <property type="molecule type" value="Genomic_DNA"/>
</dbReference>
<accession>A0AAV3PHP6</accession>